<sequence>MMATTLHDNVSLGKVNSEAAASKKDDDAASRHRDFRSYAVSLTVDYLFVVLPVLLILTVLAEWAYIFTFLLILLLFICVTVKRSSYPYFKGEQHLSSLRTTISSYRVLVVLITCLSILAVDFRIFPRRYAKTETYGTSLMDLGVGSFVLANALVSRKARNSTSMNWIAMLKSASPLILLGFGRLISTSTVDYQVHVGEYGVHWNFFFTLAAVSLLSSLFDIHPKYCGILGFLVLIGYQVCLVYGLNIYLISNERTAHIISQNKEGLFSIFGYWGMYLIGVCLGYYILFGNYSAKEARSIQSIRASVLIVTVLFWILSIASDKYVERVSRRMCNLAYVMLVIAQNFQVLSVLMLSDFIPGHKPLVLEEAFNYNLLGSFLLANVLTGLVNLYVDTLSASSVTSIGVLDETNY</sequence>
<feature type="transmembrane region" description="Helical" evidence="5">
    <location>
        <begin position="228"/>
        <end position="250"/>
    </location>
</feature>
<dbReference type="GO" id="GO:0016020">
    <property type="term" value="C:membrane"/>
    <property type="evidence" value="ECO:0007669"/>
    <property type="project" value="UniProtKB-SubCell"/>
</dbReference>
<evidence type="ECO:0000256" key="5">
    <source>
        <dbReference type="SAM" id="Phobius"/>
    </source>
</evidence>
<keyword evidence="7" id="KW-1185">Reference proteome</keyword>
<dbReference type="GO" id="GO:0072659">
    <property type="term" value="P:protein localization to plasma membrane"/>
    <property type="evidence" value="ECO:0007669"/>
    <property type="project" value="TreeGrafter"/>
</dbReference>
<dbReference type="GO" id="GO:0032216">
    <property type="term" value="F:glucosaminyl-phosphatidylinositol O-acyltransferase activity"/>
    <property type="evidence" value="ECO:0007669"/>
    <property type="project" value="TreeGrafter"/>
</dbReference>
<feature type="transmembrane region" description="Helical" evidence="5">
    <location>
        <begin position="301"/>
        <end position="319"/>
    </location>
</feature>
<evidence type="ECO:0000313" key="6">
    <source>
        <dbReference type="EMBL" id="WOL02695.1"/>
    </source>
</evidence>
<evidence type="ECO:0000256" key="3">
    <source>
        <dbReference type="ARBA" id="ARBA00022989"/>
    </source>
</evidence>
<dbReference type="EMBL" id="CP136892">
    <property type="protein sequence ID" value="WOL02695.1"/>
    <property type="molecule type" value="Genomic_DNA"/>
</dbReference>
<feature type="transmembrane region" description="Helical" evidence="5">
    <location>
        <begin position="38"/>
        <end position="57"/>
    </location>
</feature>
<organism evidence="6 7">
    <name type="scientific">Canna indica</name>
    <name type="common">Indian-shot</name>
    <dbReference type="NCBI Taxonomy" id="4628"/>
    <lineage>
        <taxon>Eukaryota</taxon>
        <taxon>Viridiplantae</taxon>
        <taxon>Streptophyta</taxon>
        <taxon>Embryophyta</taxon>
        <taxon>Tracheophyta</taxon>
        <taxon>Spermatophyta</taxon>
        <taxon>Magnoliopsida</taxon>
        <taxon>Liliopsida</taxon>
        <taxon>Zingiberales</taxon>
        <taxon>Cannaceae</taxon>
        <taxon>Canna</taxon>
    </lineage>
</organism>
<keyword evidence="4 5" id="KW-0472">Membrane</keyword>
<proteinExistence type="predicted"/>
<dbReference type="PANTHER" id="PTHR20661">
    <property type="entry name" value="PHOSPHATIDYLINOSITOL-GLYCAN BIOSYNTHESIS CLASS W PROTEIN"/>
    <property type="match status" value="1"/>
</dbReference>
<name>A0AAQ3K6A6_9LILI</name>
<evidence type="ECO:0000256" key="4">
    <source>
        <dbReference type="ARBA" id="ARBA00023136"/>
    </source>
</evidence>
<feature type="transmembrane region" description="Helical" evidence="5">
    <location>
        <begin position="205"/>
        <end position="221"/>
    </location>
</feature>
<feature type="transmembrane region" description="Helical" evidence="5">
    <location>
        <begin position="166"/>
        <end position="185"/>
    </location>
</feature>
<dbReference type="InterPro" id="IPR009447">
    <property type="entry name" value="PIGW/GWT1"/>
</dbReference>
<reference evidence="6 7" key="1">
    <citation type="submission" date="2023-10" db="EMBL/GenBank/DDBJ databases">
        <title>Chromosome-scale genome assembly provides insights into flower coloration mechanisms of Canna indica.</title>
        <authorList>
            <person name="Li C."/>
        </authorList>
    </citation>
    <scope>NUCLEOTIDE SEQUENCE [LARGE SCALE GENOMIC DNA]</scope>
    <source>
        <tissue evidence="6">Flower</tissue>
    </source>
</reference>
<keyword evidence="3 5" id="KW-1133">Transmembrane helix</keyword>
<evidence type="ECO:0000313" key="7">
    <source>
        <dbReference type="Proteomes" id="UP001327560"/>
    </source>
</evidence>
<feature type="transmembrane region" description="Helical" evidence="5">
    <location>
        <begin position="270"/>
        <end position="289"/>
    </location>
</feature>
<keyword evidence="2 5" id="KW-0812">Transmembrane</keyword>
<dbReference type="Pfam" id="PF06423">
    <property type="entry name" value="GWT1"/>
    <property type="match status" value="1"/>
</dbReference>
<feature type="transmembrane region" description="Helical" evidence="5">
    <location>
        <begin position="369"/>
        <end position="391"/>
    </location>
</feature>
<dbReference type="GO" id="GO:0006506">
    <property type="term" value="P:GPI anchor biosynthetic process"/>
    <property type="evidence" value="ECO:0007669"/>
    <property type="project" value="InterPro"/>
</dbReference>
<feature type="transmembrane region" description="Helical" evidence="5">
    <location>
        <begin position="334"/>
        <end position="357"/>
    </location>
</feature>
<feature type="transmembrane region" description="Helical" evidence="5">
    <location>
        <begin position="102"/>
        <end position="122"/>
    </location>
</feature>
<dbReference type="PANTHER" id="PTHR20661:SF0">
    <property type="entry name" value="PHOSPHATIDYLINOSITOL-GLYCAN BIOSYNTHESIS CLASS W PROTEIN"/>
    <property type="match status" value="1"/>
</dbReference>
<feature type="transmembrane region" description="Helical" evidence="5">
    <location>
        <begin position="63"/>
        <end position="81"/>
    </location>
</feature>
<evidence type="ECO:0000256" key="2">
    <source>
        <dbReference type="ARBA" id="ARBA00022692"/>
    </source>
</evidence>
<dbReference type="GO" id="GO:0005783">
    <property type="term" value="C:endoplasmic reticulum"/>
    <property type="evidence" value="ECO:0007669"/>
    <property type="project" value="TreeGrafter"/>
</dbReference>
<comment type="subcellular location">
    <subcellularLocation>
        <location evidence="1">Membrane</location>
        <topology evidence="1">Multi-pass membrane protein</topology>
    </subcellularLocation>
</comment>
<dbReference type="PIRSF" id="PIRSF017321">
    <property type="entry name" value="GWT1"/>
    <property type="match status" value="1"/>
</dbReference>
<accession>A0AAQ3K6A6</accession>
<evidence type="ECO:0008006" key="8">
    <source>
        <dbReference type="Google" id="ProtNLM"/>
    </source>
</evidence>
<dbReference type="AlphaFoldDB" id="A0AAQ3K6A6"/>
<evidence type="ECO:0000256" key="1">
    <source>
        <dbReference type="ARBA" id="ARBA00004141"/>
    </source>
</evidence>
<feature type="transmembrane region" description="Helical" evidence="5">
    <location>
        <begin position="134"/>
        <end position="154"/>
    </location>
</feature>
<dbReference type="Proteomes" id="UP001327560">
    <property type="component" value="Chromosome 3"/>
</dbReference>
<protein>
    <recommendedName>
        <fullName evidence="8">GPI-anchored wall transfer protein</fullName>
    </recommendedName>
</protein>
<gene>
    <name evidence="6" type="ORF">Cni_G11414</name>
</gene>